<accession>A0A9X2GZ00</accession>
<proteinExistence type="predicted"/>
<protein>
    <recommendedName>
        <fullName evidence="3">Acetoacetate decarboxylase</fullName>
    </recommendedName>
</protein>
<dbReference type="EMBL" id="JAMZDY010000001">
    <property type="protein sequence ID" value="MCP2371197.1"/>
    <property type="molecule type" value="Genomic_DNA"/>
</dbReference>
<dbReference type="OrthoDB" id="3193269at2"/>
<dbReference type="AlphaFoldDB" id="A0A9X2GZ00"/>
<keyword evidence="2" id="KW-1185">Reference proteome</keyword>
<dbReference type="Proteomes" id="UP001139722">
    <property type="component" value="Unassembled WGS sequence"/>
</dbReference>
<name>A0A9X2GZ00_9MICO</name>
<evidence type="ECO:0000313" key="1">
    <source>
        <dbReference type="EMBL" id="MCP2371197.1"/>
    </source>
</evidence>
<organism evidence="1 2">
    <name type="scientific">Agromyces terreus</name>
    <dbReference type="NCBI Taxonomy" id="424795"/>
    <lineage>
        <taxon>Bacteria</taxon>
        <taxon>Bacillati</taxon>
        <taxon>Actinomycetota</taxon>
        <taxon>Actinomycetes</taxon>
        <taxon>Micrococcales</taxon>
        <taxon>Microbacteriaceae</taxon>
        <taxon>Agromyces</taxon>
    </lineage>
</organism>
<reference evidence="1" key="1">
    <citation type="submission" date="2022-06" db="EMBL/GenBank/DDBJ databases">
        <title>Sequencing the genomes of 1000 actinobacteria strains.</title>
        <authorList>
            <person name="Klenk H.-P."/>
        </authorList>
    </citation>
    <scope>NUCLEOTIDE SEQUENCE</scope>
    <source>
        <strain evidence="1">DSM 22016</strain>
    </source>
</reference>
<evidence type="ECO:0008006" key="3">
    <source>
        <dbReference type="Google" id="ProtNLM"/>
    </source>
</evidence>
<dbReference type="RefSeq" id="WP_157000281.1">
    <property type="nucleotide sequence ID" value="NZ_BAAANU010000030.1"/>
</dbReference>
<gene>
    <name evidence="1" type="ORF">BJ978_001873</name>
</gene>
<comment type="caution">
    <text evidence="1">The sequence shown here is derived from an EMBL/GenBank/DDBJ whole genome shotgun (WGS) entry which is preliminary data.</text>
</comment>
<evidence type="ECO:0000313" key="2">
    <source>
        <dbReference type="Proteomes" id="UP001139722"/>
    </source>
</evidence>
<sequence length="302" mass="33063">MDTRIGSTERRDFIAFAESGISPKGVAALHGRAEMLSRLPLGLQRRIIANARAEEYMGFVVEPYCTFLAYEILDEDAAARLLPPGYRLTPTAMFAGEEPRHCAIIGAFNVHAPVFWGVRVELYLIAEDIRTGMLTWIICDYESNTVNYDPAQGFSTPTTSRAVMTTSHAAEVIIDVRSRRGSNDLVATAGLRTGAMTPLDQRLWVDGNLSVDYGGRLMHEDSVAFGLVFDPDEMAEALRIPLDSVSVERNTFGAGVLAEAPCSAACFPYAQHFLTTTTPRSSPIRDREALVDAVRSSAARQP</sequence>